<reference evidence="1 2" key="1">
    <citation type="submission" date="2018-06" db="EMBL/GenBank/DDBJ databases">
        <authorList>
            <consortium name="Pathogen Informatics"/>
            <person name="Doyle S."/>
        </authorList>
    </citation>
    <scope>NUCLEOTIDE SEQUENCE [LARGE SCALE GENOMIC DNA]</scope>
    <source>
        <strain evidence="1 2">NCTC8297</strain>
    </source>
</reference>
<dbReference type="EMBL" id="UGXG01000002">
    <property type="protein sequence ID" value="SUG49985.1"/>
    <property type="molecule type" value="Genomic_DNA"/>
</dbReference>
<protein>
    <submittedName>
        <fullName evidence="1">Uncharacterized protein</fullName>
    </submittedName>
</protein>
<dbReference type="AlphaFoldDB" id="A0A379TK66"/>
<sequence length="72" mass="8369">MIIYWLLRQPSRGALYDVSCSKRCCCSACVRQFVETIRQLNTFVVHLKALSDAMIFRTDLRQRCLALPESDK</sequence>
<evidence type="ECO:0000313" key="1">
    <source>
        <dbReference type="EMBL" id="SUG49985.1"/>
    </source>
</evidence>
<gene>
    <name evidence="1" type="ORF">NCTC8297_05344</name>
</gene>
<dbReference type="Proteomes" id="UP000254741">
    <property type="component" value="Unassembled WGS sequence"/>
</dbReference>
<organism evidence="1 2">
    <name type="scientific">Salmonella enterica subsp. arizonae</name>
    <dbReference type="NCBI Taxonomy" id="59203"/>
    <lineage>
        <taxon>Bacteria</taxon>
        <taxon>Pseudomonadati</taxon>
        <taxon>Pseudomonadota</taxon>
        <taxon>Gammaproteobacteria</taxon>
        <taxon>Enterobacterales</taxon>
        <taxon>Enterobacteriaceae</taxon>
        <taxon>Salmonella</taxon>
    </lineage>
</organism>
<name>A0A379TK66_SALER</name>
<accession>A0A379TK66</accession>
<proteinExistence type="predicted"/>
<evidence type="ECO:0000313" key="2">
    <source>
        <dbReference type="Proteomes" id="UP000254741"/>
    </source>
</evidence>